<feature type="compositionally biased region" description="Gly residues" evidence="1">
    <location>
        <begin position="39"/>
        <end position="51"/>
    </location>
</feature>
<accession>A0A922IFR7</accession>
<dbReference type="InterPro" id="IPR018244">
    <property type="entry name" value="Allrgn_V5/Tpx1_CS"/>
</dbReference>
<name>A0A922IFR7_DERFA</name>
<feature type="domain" description="SCP" evidence="2">
    <location>
        <begin position="78"/>
        <end position="210"/>
    </location>
</feature>
<dbReference type="Gene3D" id="3.40.33.10">
    <property type="entry name" value="CAP"/>
    <property type="match status" value="1"/>
</dbReference>
<protein>
    <recommendedName>
        <fullName evidence="2">SCP domain-containing protein</fullName>
    </recommendedName>
</protein>
<dbReference type="CDD" id="cd05382">
    <property type="entry name" value="CAP_GAPR1-like"/>
    <property type="match status" value="1"/>
</dbReference>
<dbReference type="SMART" id="SM00198">
    <property type="entry name" value="SCP"/>
    <property type="match status" value="1"/>
</dbReference>
<evidence type="ECO:0000313" key="3">
    <source>
        <dbReference type="EMBL" id="KAH9527928.1"/>
    </source>
</evidence>
<dbReference type="SUPFAM" id="SSF55797">
    <property type="entry name" value="PR-1-like"/>
    <property type="match status" value="1"/>
</dbReference>
<proteinExistence type="predicted"/>
<evidence type="ECO:0000259" key="2">
    <source>
        <dbReference type="SMART" id="SM00198"/>
    </source>
</evidence>
<dbReference type="InterPro" id="IPR035940">
    <property type="entry name" value="CAP_sf"/>
</dbReference>
<comment type="caution">
    <text evidence="3">The sequence shown here is derived from an EMBL/GenBank/DDBJ whole genome shotgun (WGS) entry which is preliminary data.</text>
</comment>
<dbReference type="PROSITE" id="PS01009">
    <property type="entry name" value="CRISP_1"/>
    <property type="match status" value="1"/>
</dbReference>
<dbReference type="PANTHER" id="PTHR10334">
    <property type="entry name" value="CYSTEINE-RICH SECRETORY PROTEIN-RELATED"/>
    <property type="match status" value="1"/>
</dbReference>
<reference evidence="3" key="1">
    <citation type="submission" date="2013-05" db="EMBL/GenBank/DDBJ databases">
        <authorList>
            <person name="Yim A.K.Y."/>
            <person name="Chan T.F."/>
            <person name="Ji K.M."/>
            <person name="Liu X.Y."/>
            <person name="Zhou J.W."/>
            <person name="Li R.Q."/>
            <person name="Yang K.Y."/>
            <person name="Li J."/>
            <person name="Li M."/>
            <person name="Law P.T.W."/>
            <person name="Wu Y.L."/>
            <person name="Cai Z.L."/>
            <person name="Qin H."/>
            <person name="Bao Y."/>
            <person name="Leung R.K.K."/>
            <person name="Ng P.K.S."/>
            <person name="Zou J."/>
            <person name="Zhong X.J."/>
            <person name="Ran P.X."/>
            <person name="Zhong N.S."/>
            <person name="Liu Z.G."/>
            <person name="Tsui S.K.W."/>
        </authorList>
    </citation>
    <scope>NUCLEOTIDE SEQUENCE</scope>
    <source>
        <strain evidence="3">Derf</strain>
        <tissue evidence="3">Whole organism</tissue>
    </source>
</reference>
<gene>
    <name evidence="3" type="ORF">DERF_001915</name>
</gene>
<organism evidence="3 4">
    <name type="scientific">Dermatophagoides farinae</name>
    <name type="common">American house dust mite</name>
    <dbReference type="NCBI Taxonomy" id="6954"/>
    <lineage>
        <taxon>Eukaryota</taxon>
        <taxon>Metazoa</taxon>
        <taxon>Ecdysozoa</taxon>
        <taxon>Arthropoda</taxon>
        <taxon>Chelicerata</taxon>
        <taxon>Arachnida</taxon>
        <taxon>Acari</taxon>
        <taxon>Acariformes</taxon>
        <taxon>Sarcoptiformes</taxon>
        <taxon>Astigmata</taxon>
        <taxon>Psoroptidia</taxon>
        <taxon>Analgoidea</taxon>
        <taxon>Pyroglyphidae</taxon>
        <taxon>Dermatophagoidinae</taxon>
        <taxon>Dermatophagoides</taxon>
    </lineage>
</organism>
<dbReference type="PRINTS" id="PR00838">
    <property type="entry name" value="V5ALLERGEN"/>
</dbReference>
<dbReference type="Pfam" id="PF00188">
    <property type="entry name" value="CAP"/>
    <property type="match status" value="1"/>
</dbReference>
<dbReference type="InterPro" id="IPR014044">
    <property type="entry name" value="CAP_dom"/>
</dbReference>
<dbReference type="FunFam" id="3.40.33.10:FF:000002">
    <property type="entry name" value="Golgi-associated plant pathogenesis-related protein 1"/>
    <property type="match status" value="1"/>
</dbReference>
<dbReference type="Proteomes" id="UP000790347">
    <property type="component" value="Unassembled WGS sequence"/>
</dbReference>
<dbReference type="GO" id="GO:0005576">
    <property type="term" value="C:extracellular region"/>
    <property type="evidence" value="ECO:0007669"/>
    <property type="project" value="InterPro"/>
</dbReference>
<evidence type="ECO:0000256" key="1">
    <source>
        <dbReference type="SAM" id="MobiDB-lite"/>
    </source>
</evidence>
<sequence length="220" mass="24696">METTETKTKKWRESDGTEVIETTTIRRIRPANATMSTGSSGGSGNSGGFGSGLKQLLHIPSSKNNTNDSSKDNYDRNQFEKDSLNRHNHYRAKHGVPNLVLSKQLCQYAQEWANHLAKNNSMQHRPDKKYGENIFMKGGTNVTIHGNDAVDAWYDEIHKYNFNSPGFKSGIGHFTQVVWRKSKQLGIAYAKQGSSIFVVANYDPPGNYQGEFNENVPRPK</sequence>
<reference evidence="3" key="2">
    <citation type="journal article" date="2022" name="Res Sq">
        <title>Comparative Genomics Reveals Insights into the Divergent Evolution of Astigmatic Mites and Household Pest Adaptations.</title>
        <authorList>
            <person name="Xiong Q."/>
            <person name="Wan A.T.-Y."/>
            <person name="Liu X.-Y."/>
            <person name="Fung C.S.-H."/>
            <person name="Xiao X."/>
            <person name="Malainual N."/>
            <person name="Hou J."/>
            <person name="Wang L."/>
            <person name="Wang M."/>
            <person name="Yang K."/>
            <person name="Cui Y."/>
            <person name="Leung E."/>
            <person name="Nong W."/>
            <person name="Shin S.-K."/>
            <person name="Au S."/>
            <person name="Jeong K.Y."/>
            <person name="Chew F.T."/>
            <person name="Hui J."/>
            <person name="Leung T.F."/>
            <person name="Tungtrongchitr A."/>
            <person name="Zhong N."/>
            <person name="Liu Z."/>
            <person name="Tsui S."/>
        </authorList>
    </citation>
    <scope>NUCLEOTIDE SEQUENCE</scope>
    <source>
        <strain evidence="3">Derf</strain>
        <tissue evidence="3">Whole organism</tissue>
    </source>
</reference>
<feature type="region of interest" description="Disordered" evidence="1">
    <location>
        <begin position="27"/>
        <end position="76"/>
    </location>
</feature>
<dbReference type="EMBL" id="ASGP02000001">
    <property type="protein sequence ID" value="KAH9527928.1"/>
    <property type="molecule type" value="Genomic_DNA"/>
</dbReference>
<evidence type="ECO:0000313" key="4">
    <source>
        <dbReference type="Proteomes" id="UP000790347"/>
    </source>
</evidence>
<feature type="region of interest" description="Disordered" evidence="1">
    <location>
        <begin position="1"/>
        <end position="20"/>
    </location>
</feature>
<feature type="compositionally biased region" description="Basic and acidic residues" evidence="1">
    <location>
        <begin position="1"/>
        <end position="15"/>
    </location>
</feature>
<dbReference type="InterPro" id="IPR002413">
    <property type="entry name" value="V5_allergen-like"/>
</dbReference>
<dbReference type="PRINTS" id="PR00837">
    <property type="entry name" value="V5TPXLIKE"/>
</dbReference>
<dbReference type="AlphaFoldDB" id="A0A922IFR7"/>
<dbReference type="InterPro" id="IPR001283">
    <property type="entry name" value="CRISP-related"/>
</dbReference>
<keyword evidence="4" id="KW-1185">Reference proteome</keyword>
<dbReference type="InterPro" id="IPR034113">
    <property type="entry name" value="SCP_GAPR1-like"/>
</dbReference>